<dbReference type="Proteomes" id="UP000234752">
    <property type="component" value="Chromosome eg_2"/>
</dbReference>
<dbReference type="KEGG" id="ncb:C0V82_17885"/>
<feature type="domain" description="ABC transmembrane type-1" evidence="9">
    <location>
        <begin position="368"/>
        <end position="560"/>
    </location>
</feature>
<dbReference type="PROSITE" id="PS50928">
    <property type="entry name" value="ABC_TM1"/>
    <property type="match status" value="2"/>
</dbReference>
<evidence type="ECO:0000256" key="7">
    <source>
        <dbReference type="ARBA" id="ARBA00023136"/>
    </source>
</evidence>
<evidence type="ECO:0000256" key="8">
    <source>
        <dbReference type="RuleBase" id="RU363032"/>
    </source>
</evidence>
<evidence type="ECO:0000256" key="4">
    <source>
        <dbReference type="ARBA" id="ARBA00022519"/>
    </source>
</evidence>
<keyword evidence="6 8" id="KW-1133">Transmembrane helix</keyword>
<organism evidence="10 11">
    <name type="scientific">Niveispirillum cyanobacteriorum</name>
    <dbReference type="NCBI Taxonomy" id="1612173"/>
    <lineage>
        <taxon>Bacteria</taxon>
        <taxon>Pseudomonadati</taxon>
        <taxon>Pseudomonadota</taxon>
        <taxon>Alphaproteobacteria</taxon>
        <taxon>Rhodospirillales</taxon>
        <taxon>Azospirillaceae</taxon>
        <taxon>Niveispirillum</taxon>
    </lineage>
</organism>
<evidence type="ECO:0000313" key="11">
    <source>
        <dbReference type="Proteomes" id="UP000234752"/>
    </source>
</evidence>
<comment type="subcellular location">
    <subcellularLocation>
        <location evidence="1">Cell inner membrane</location>
        <topology evidence="1">Multi-pass membrane protein</topology>
    </subcellularLocation>
    <subcellularLocation>
        <location evidence="8">Cell membrane</location>
        <topology evidence="8">Multi-pass membrane protein</topology>
    </subcellularLocation>
</comment>
<keyword evidence="11" id="KW-1185">Reference proteome</keyword>
<evidence type="ECO:0000256" key="1">
    <source>
        <dbReference type="ARBA" id="ARBA00004429"/>
    </source>
</evidence>
<evidence type="ECO:0000256" key="2">
    <source>
        <dbReference type="ARBA" id="ARBA00022448"/>
    </source>
</evidence>
<feature type="transmembrane region" description="Helical" evidence="8">
    <location>
        <begin position="496"/>
        <end position="520"/>
    </location>
</feature>
<feature type="transmembrane region" description="Helical" evidence="8">
    <location>
        <begin position="111"/>
        <end position="133"/>
    </location>
</feature>
<dbReference type="Gene3D" id="1.10.3720.10">
    <property type="entry name" value="MetI-like"/>
    <property type="match status" value="2"/>
</dbReference>
<feature type="transmembrane region" description="Helical" evidence="8">
    <location>
        <begin position="540"/>
        <end position="560"/>
    </location>
</feature>
<keyword evidence="7 8" id="KW-0472">Membrane</keyword>
<feature type="transmembrane region" description="Helical" evidence="8">
    <location>
        <begin position="153"/>
        <end position="175"/>
    </location>
</feature>
<dbReference type="OrthoDB" id="27542at2"/>
<feature type="transmembrane region" description="Helical" evidence="8">
    <location>
        <begin position="439"/>
        <end position="459"/>
    </location>
</feature>
<dbReference type="Pfam" id="PF00528">
    <property type="entry name" value="BPD_transp_1"/>
    <property type="match status" value="2"/>
</dbReference>
<keyword evidence="3" id="KW-1003">Cell membrane</keyword>
<dbReference type="GO" id="GO:0005886">
    <property type="term" value="C:plasma membrane"/>
    <property type="evidence" value="ECO:0007669"/>
    <property type="project" value="UniProtKB-SubCell"/>
</dbReference>
<dbReference type="RefSeq" id="WP_102113806.1">
    <property type="nucleotide sequence ID" value="NZ_CP025612.1"/>
</dbReference>
<keyword evidence="4" id="KW-0997">Cell inner membrane</keyword>
<keyword evidence="5 8" id="KW-0812">Transmembrane</keyword>
<accession>A0A2K9NGM9</accession>
<feature type="transmembrane region" description="Helical" evidence="8">
    <location>
        <begin position="305"/>
        <end position="333"/>
    </location>
</feature>
<feature type="transmembrane region" description="Helical" evidence="8">
    <location>
        <begin position="413"/>
        <end position="433"/>
    </location>
</feature>
<evidence type="ECO:0000313" key="10">
    <source>
        <dbReference type="EMBL" id="AUN32264.1"/>
    </source>
</evidence>
<keyword evidence="2 8" id="KW-0813">Transport</keyword>
<protein>
    <submittedName>
        <fullName evidence="10">Iron ABC transporter permease</fullName>
    </submittedName>
</protein>
<dbReference type="GO" id="GO:0055085">
    <property type="term" value="P:transmembrane transport"/>
    <property type="evidence" value="ECO:0007669"/>
    <property type="project" value="InterPro"/>
</dbReference>
<evidence type="ECO:0000256" key="3">
    <source>
        <dbReference type="ARBA" id="ARBA00022475"/>
    </source>
</evidence>
<feature type="transmembrane region" description="Helical" evidence="8">
    <location>
        <begin position="77"/>
        <end position="99"/>
    </location>
</feature>
<dbReference type="InterPro" id="IPR000515">
    <property type="entry name" value="MetI-like"/>
</dbReference>
<evidence type="ECO:0000256" key="5">
    <source>
        <dbReference type="ARBA" id="ARBA00022692"/>
    </source>
</evidence>
<name>A0A2K9NGM9_9PROT</name>
<feature type="transmembrane region" description="Helical" evidence="8">
    <location>
        <begin position="16"/>
        <end position="40"/>
    </location>
</feature>
<feature type="transmembrane region" description="Helical" evidence="8">
    <location>
        <begin position="213"/>
        <end position="234"/>
    </location>
</feature>
<sequence length="570" mass="62289">MSLAEPQSRFFRPDRALLIQAAVALATLALVLGPLVPVLWQSLLDRPLYEAEPLFSLDNYVRLFGNPRFHDALGNSVLLALLSTLIATVLGVAFALFLERTDMPGRGWLRNLTLWPMYVSQLVLAFAWFILYGPSGYVTLAVERMAGVPLWDMYTILGMGLLAGTSQAPVVYLFCSSSARMADATLEDAARSVGAGPLRALWSVSLPLMRPSIIYAALLTFIGSLEMLAVPLVFGKPVGLEFFTTFLYMEGLGAITPDYGLIGAAATLLLVVISILLVIQGLLLRQSKRFVTVRGKAQRPKLAPIGRVGWVVCGLMCLYTAIVLLLPLAGIVLRSVTSFLTPLMSPFDLLTLDHFEILFGYEAYRRSILNSVFIAAFGGALATLFVAMVALVAHRSEFRFRRVLEFVALYPRAMPGIIAGIGMFWAMLLLPFAHVLQGTIWLLILAFTMRGIPMAFGALSPTLHQIGRELDQGARSVGADWWTTVRVIILPLMKPALFSAYVLLFLAFLKEYAAAVFLFAPGAEIIGTTMLTFWTNGSTGPVAALSVIQLAITALFVTLARRSLRTNKDV</sequence>
<evidence type="ECO:0000256" key="6">
    <source>
        <dbReference type="ARBA" id="ARBA00022989"/>
    </source>
</evidence>
<dbReference type="AlphaFoldDB" id="A0A2K9NGM9"/>
<dbReference type="EMBL" id="CP025612">
    <property type="protein sequence ID" value="AUN32264.1"/>
    <property type="molecule type" value="Genomic_DNA"/>
</dbReference>
<dbReference type="PANTHER" id="PTHR43357">
    <property type="entry name" value="INNER MEMBRANE ABC TRANSPORTER PERMEASE PROTEIN YDCV"/>
    <property type="match status" value="1"/>
</dbReference>
<proteinExistence type="inferred from homology"/>
<dbReference type="SUPFAM" id="SSF161098">
    <property type="entry name" value="MetI-like"/>
    <property type="match status" value="2"/>
</dbReference>
<gene>
    <name evidence="10" type="ORF">C0V82_17885</name>
</gene>
<evidence type="ECO:0000259" key="9">
    <source>
        <dbReference type="PROSITE" id="PS50928"/>
    </source>
</evidence>
<feature type="domain" description="ABC transmembrane type-1" evidence="9">
    <location>
        <begin position="73"/>
        <end position="280"/>
    </location>
</feature>
<dbReference type="CDD" id="cd06261">
    <property type="entry name" value="TM_PBP2"/>
    <property type="match status" value="2"/>
</dbReference>
<reference evidence="10 11" key="1">
    <citation type="submission" date="2017-12" db="EMBL/GenBank/DDBJ databases">
        <title>Genomes of bacteria within cyanobacterial aggregates.</title>
        <authorList>
            <person name="Cai H."/>
        </authorList>
    </citation>
    <scope>NUCLEOTIDE SEQUENCE [LARGE SCALE GENOMIC DNA]</scope>
    <source>
        <strain evidence="10 11">TH16</strain>
    </source>
</reference>
<dbReference type="InterPro" id="IPR035906">
    <property type="entry name" value="MetI-like_sf"/>
</dbReference>
<feature type="transmembrane region" description="Helical" evidence="8">
    <location>
        <begin position="368"/>
        <end position="392"/>
    </location>
</feature>
<comment type="similarity">
    <text evidence="8">Belongs to the binding-protein-dependent transport system permease family.</text>
</comment>
<feature type="transmembrane region" description="Helical" evidence="8">
    <location>
        <begin position="259"/>
        <end position="284"/>
    </location>
</feature>
<dbReference type="PANTHER" id="PTHR43357:SF4">
    <property type="entry name" value="INNER MEMBRANE ABC TRANSPORTER PERMEASE PROTEIN YDCV"/>
    <property type="match status" value="1"/>
</dbReference>